<feature type="domain" description="C2H2-type" evidence="17">
    <location>
        <begin position="654"/>
        <end position="681"/>
    </location>
</feature>
<evidence type="ECO:0000256" key="11">
    <source>
        <dbReference type="ARBA" id="ARBA00023242"/>
    </source>
</evidence>
<dbReference type="Pfam" id="PF00096">
    <property type="entry name" value="zf-C2H2"/>
    <property type="match status" value="5"/>
</dbReference>
<evidence type="ECO:0000256" key="7">
    <source>
        <dbReference type="ARBA" id="ARBA00022833"/>
    </source>
</evidence>
<evidence type="ECO:0000313" key="19">
    <source>
        <dbReference type="Proteomes" id="UP000250572"/>
    </source>
</evidence>
<dbReference type="GO" id="GO:0005634">
    <property type="term" value="C:nucleus"/>
    <property type="evidence" value="ECO:0007669"/>
    <property type="project" value="UniProtKB-SubCell"/>
</dbReference>
<feature type="domain" description="C2H2-type" evidence="17">
    <location>
        <begin position="682"/>
        <end position="709"/>
    </location>
</feature>
<evidence type="ECO:0000256" key="13">
    <source>
        <dbReference type="ARBA" id="ARBA00064373"/>
    </source>
</evidence>
<keyword evidence="9" id="KW-0238">DNA-binding</keyword>
<feature type="domain" description="C2H2-type" evidence="17">
    <location>
        <begin position="710"/>
        <end position="732"/>
    </location>
</feature>
<dbReference type="AlphaFoldDB" id="A0A315VY19"/>
<protein>
    <recommendedName>
        <fullName evidence="14">Zinc finger protein 513</fullName>
    </recommendedName>
</protein>
<comment type="subcellular location">
    <subcellularLocation>
        <location evidence="1">Nucleus</location>
    </subcellularLocation>
</comment>
<dbReference type="FunFam" id="3.30.160.60:FF:000123">
    <property type="entry name" value="transcriptional repressor CTCF isoform X1"/>
    <property type="match status" value="1"/>
</dbReference>
<keyword evidence="4" id="KW-0479">Metal-binding</keyword>
<gene>
    <name evidence="18" type="ORF">CCH79_00000018</name>
</gene>
<sequence length="789" mass="86615">MESETLKRRQSLPEGNIANLVLFQKADHLRSGREAGFTLDRSPGCCSNHHTAATTNDEPVLTLASVHDPQLAPPHPGANSSTDTVSSSLLPHKERIMGWIKLQSGGGKGGGYGGQPEKERDLAPMKTWRIYRCRVFEEIFFSSNEQFTAARNLSPRLEYLRYLVDSEDGVAADAPGNLPLDTDFLLEQDLVFDDADHDRILGLEKFAEVAAEIGFSVCPLGDEESSSYSQISMESETDNSRSTGDNRRESQSRGTQSEPTFPPYLSCRGCGQLRDEPLGPGMDLVGPYCLRCCKASREAKSSDFCSPFGSGGGIRSGLQIRADSQPDCEGLGNGVGDKEELSAEDRLLKQHSCHLCGFSSRYANHVKRHMKTHNGEKPFNCPLCTYASAQLVNLQRHLRIHTGEKPYKCDTCAFACSSLGNLKRHQRMHVPNLSQMHSAVVGQDAPPQPVCGHNSLKRPGSEQRPNEEVSGASVSEVARPTSNLSLGAQNSDYLSVFDNLKGASPPPIPASNPAPGHQPPSLLEMTGSGSSRTTRGAVAESAALPTPLFPFTCRLCGVVLEDEDGSSAQICAKCTLEMLTKDSSSSPNSPGERSDKVYTCAACPFLTHYPNHLARHMKTHSGEKPYKCPQCDYASAHFDNLKRHHRVHTGEKPYKCHLCDYACGNLANLKRHQRVHSGAKPFQCPVCSYSCNQSMNLKRHMLRHTGEKPYKCQECGYTTGHWDNYKRHQKKHGVATDGWVKVPMIGTDVEEDRRKVMGGSIQTHRKEVGADMQYMPREPGAGCTLKLQT</sequence>
<dbReference type="PANTHER" id="PTHR24403">
    <property type="entry name" value="ZINC FINGER PROTEIN"/>
    <property type="match status" value="1"/>
</dbReference>
<dbReference type="InterPro" id="IPR013087">
    <property type="entry name" value="Znf_C2H2_type"/>
</dbReference>
<evidence type="ECO:0000256" key="14">
    <source>
        <dbReference type="ARBA" id="ARBA00068683"/>
    </source>
</evidence>
<dbReference type="InterPro" id="IPR056438">
    <property type="entry name" value="Znf-C2H2_CTCF"/>
</dbReference>
<dbReference type="FunFam" id="3.30.160.60:FF:000558">
    <property type="entry name" value="zinc finger protein 513 isoform X2"/>
    <property type="match status" value="1"/>
</dbReference>
<dbReference type="FunFam" id="3.30.160.60:FF:001593">
    <property type="entry name" value="Zinc finger protein 513a"/>
    <property type="match status" value="1"/>
</dbReference>
<dbReference type="Gene3D" id="3.30.160.60">
    <property type="entry name" value="Classic Zinc Finger"/>
    <property type="match status" value="8"/>
</dbReference>
<proteinExistence type="inferred from homology"/>
<dbReference type="GO" id="GO:0008270">
    <property type="term" value="F:zinc ion binding"/>
    <property type="evidence" value="ECO:0007669"/>
    <property type="project" value="UniProtKB-KW"/>
</dbReference>
<reference evidence="18 19" key="1">
    <citation type="journal article" date="2018" name="G3 (Bethesda)">
        <title>A High-Quality Reference Genome for the Invasive Mosquitofish Gambusia affinis Using a Chicago Library.</title>
        <authorList>
            <person name="Hoffberg S.L."/>
            <person name="Troendle N.J."/>
            <person name="Glenn T.C."/>
            <person name="Mahmud O."/>
            <person name="Louha S."/>
            <person name="Chalopin D."/>
            <person name="Bennetzen J.L."/>
            <person name="Mauricio R."/>
        </authorList>
    </citation>
    <scope>NUCLEOTIDE SEQUENCE [LARGE SCALE GENOMIC DNA]</scope>
    <source>
        <strain evidence="18">NE01/NJP1002.9</strain>
        <tissue evidence="18">Muscle</tissue>
    </source>
</reference>
<feature type="domain" description="C2H2-type" evidence="17">
    <location>
        <begin position="379"/>
        <end position="406"/>
    </location>
</feature>
<keyword evidence="11" id="KW-0539">Nucleus</keyword>
<dbReference type="GO" id="GO:0000976">
    <property type="term" value="F:transcription cis-regulatory region binding"/>
    <property type="evidence" value="ECO:0007669"/>
    <property type="project" value="UniProtKB-ARBA"/>
</dbReference>
<feature type="domain" description="C2H2-type" evidence="17">
    <location>
        <begin position="407"/>
        <end position="429"/>
    </location>
</feature>
<keyword evidence="19" id="KW-1185">Reference proteome</keyword>
<dbReference type="SUPFAM" id="SSF57667">
    <property type="entry name" value="beta-beta-alpha zinc fingers"/>
    <property type="match status" value="5"/>
</dbReference>
<dbReference type="EMBL" id="NHOQ01001000">
    <property type="protein sequence ID" value="PWA27359.1"/>
    <property type="molecule type" value="Genomic_DNA"/>
</dbReference>
<evidence type="ECO:0000256" key="2">
    <source>
        <dbReference type="ARBA" id="ARBA00006991"/>
    </source>
</evidence>
<evidence type="ECO:0000256" key="12">
    <source>
        <dbReference type="ARBA" id="ARBA00053347"/>
    </source>
</evidence>
<dbReference type="STRING" id="33528.ENSGAFP00000005042"/>
<evidence type="ECO:0000256" key="1">
    <source>
        <dbReference type="ARBA" id="ARBA00004123"/>
    </source>
</evidence>
<dbReference type="PROSITE" id="PS00028">
    <property type="entry name" value="ZINC_FINGER_C2H2_1"/>
    <property type="match status" value="3"/>
</dbReference>
<feature type="region of interest" description="Disordered" evidence="16">
    <location>
        <begin position="442"/>
        <end position="477"/>
    </location>
</feature>
<evidence type="ECO:0000256" key="4">
    <source>
        <dbReference type="ARBA" id="ARBA00022723"/>
    </source>
</evidence>
<keyword evidence="10" id="KW-0804">Transcription</keyword>
<feature type="domain" description="C2H2-type" evidence="17">
    <location>
        <begin position="598"/>
        <end position="625"/>
    </location>
</feature>
<accession>A0A315VY19</accession>
<evidence type="ECO:0000256" key="16">
    <source>
        <dbReference type="SAM" id="MobiDB-lite"/>
    </source>
</evidence>
<evidence type="ECO:0000256" key="9">
    <source>
        <dbReference type="ARBA" id="ARBA00023125"/>
    </source>
</evidence>
<feature type="compositionally biased region" description="Pro residues" evidence="16">
    <location>
        <begin position="504"/>
        <end position="518"/>
    </location>
</feature>
<feature type="domain" description="C2H2-type" evidence="17">
    <location>
        <begin position="351"/>
        <end position="378"/>
    </location>
</feature>
<dbReference type="PANTHER" id="PTHR24403:SF66">
    <property type="entry name" value="ZINC FINGER PROTEIN 513"/>
    <property type="match status" value="1"/>
</dbReference>
<comment type="function">
    <text evidence="12">Transcriptional regulator that plays a role in retinal development and maintenance.</text>
</comment>
<evidence type="ECO:0000256" key="6">
    <source>
        <dbReference type="ARBA" id="ARBA00022771"/>
    </source>
</evidence>
<dbReference type="FunFam" id="3.30.160.60:FF:000395">
    <property type="entry name" value="zinc finger protein 513"/>
    <property type="match status" value="1"/>
</dbReference>
<evidence type="ECO:0000256" key="8">
    <source>
        <dbReference type="ARBA" id="ARBA00023015"/>
    </source>
</evidence>
<feature type="domain" description="C2H2-type" evidence="17">
    <location>
        <begin position="626"/>
        <end position="653"/>
    </location>
</feature>
<comment type="caution">
    <text evidence="18">The sequence shown here is derived from an EMBL/GenBank/DDBJ whole genome shotgun (WGS) entry which is preliminary data.</text>
</comment>
<keyword evidence="3" id="KW-0597">Phosphoprotein</keyword>
<dbReference type="Proteomes" id="UP000250572">
    <property type="component" value="Unassembled WGS sequence"/>
</dbReference>
<dbReference type="InterPro" id="IPR036236">
    <property type="entry name" value="Znf_C2H2_sf"/>
</dbReference>
<dbReference type="GO" id="GO:0045944">
    <property type="term" value="P:positive regulation of transcription by RNA polymerase II"/>
    <property type="evidence" value="ECO:0007669"/>
    <property type="project" value="TreeGrafter"/>
</dbReference>
<comment type="subunit">
    <text evidence="13">Binds DNA. Can associate with the proximal promoter regions of PAX6 and SP4, and their known targets including ARR3, RHO, OPN1MW2 and OPN1SW.</text>
</comment>
<evidence type="ECO:0000313" key="18">
    <source>
        <dbReference type="EMBL" id="PWA27359.1"/>
    </source>
</evidence>
<dbReference type="FunFam" id="3.30.160.60:FF:000049">
    <property type="entry name" value="transcriptional repressor CTCF isoform X1"/>
    <property type="match status" value="2"/>
</dbReference>
<evidence type="ECO:0000256" key="3">
    <source>
        <dbReference type="ARBA" id="ARBA00022553"/>
    </source>
</evidence>
<comment type="similarity">
    <text evidence="2">Belongs to the krueppel C2H2-type zinc-finger protein family.</text>
</comment>
<evidence type="ECO:0000256" key="15">
    <source>
        <dbReference type="PROSITE-ProRule" id="PRU00042"/>
    </source>
</evidence>
<evidence type="ECO:0000259" key="17">
    <source>
        <dbReference type="PROSITE" id="PS50157"/>
    </source>
</evidence>
<evidence type="ECO:0000256" key="10">
    <source>
        <dbReference type="ARBA" id="ARBA00023163"/>
    </source>
</evidence>
<keyword evidence="8" id="KW-0805">Transcription regulation</keyword>
<feature type="region of interest" description="Disordered" evidence="16">
    <location>
        <begin position="227"/>
        <end position="260"/>
    </location>
</feature>
<keyword evidence="5" id="KW-0677">Repeat</keyword>
<keyword evidence="6 15" id="KW-0863">Zinc-finger</keyword>
<dbReference type="FunFam" id="3.30.160.60:FF:000584">
    <property type="entry name" value="Zinc finger protein 513"/>
    <property type="match status" value="1"/>
</dbReference>
<name>A0A315VY19_GAMAF</name>
<feature type="region of interest" description="Disordered" evidence="16">
    <location>
        <begin position="497"/>
        <end position="533"/>
    </location>
</feature>
<keyword evidence="7" id="KW-0862">Zinc</keyword>
<dbReference type="PROSITE" id="PS50157">
    <property type="entry name" value="ZINC_FINGER_C2H2_2"/>
    <property type="match status" value="8"/>
</dbReference>
<dbReference type="FunFam" id="3.30.160.60:FF:000713">
    <property type="entry name" value="Zinc finger protein 513"/>
    <property type="match status" value="1"/>
</dbReference>
<evidence type="ECO:0000256" key="5">
    <source>
        <dbReference type="ARBA" id="ARBA00022737"/>
    </source>
</evidence>
<organism evidence="18 19">
    <name type="scientific">Gambusia affinis</name>
    <name type="common">Western mosquitofish</name>
    <name type="synonym">Heterandria affinis</name>
    <dbReference type="NCBI Taxonomy" id="33528"/>
    <lineage>
        <taxon>Eukaryota</taxon>
        <taxon>Metazoa</taxon>
        <taxon>Chordata</taxon>
        <taxon>Craniata</taxon>
        <taxon>Vertebrata</taxon>
        <taxon>Euteleostomi</taxon>
        <taxon>Actinopterygii</taxon>
        <taxon>Neopterygii</taxon>
        <taxon>Teleostei</taxon>
        <taxon>Neoteleostei</taxon>
        <taxon>Acanthomorphata</taxon>
        <taxon>Ovalentaria</taxon>
        <taxon>Atherinomorphae</taxon>
        <taxon>Cyprinodontiformes</taxon>
        <taxon>Poeciliidae</taxon>
        <taxon>Poeciliinae</taxon>
        <taxon>Gambusia</taxon>
    </lineage>
</organism>
<dbReference type="SMART" id="SM00355">
    <property type="entry name" value="ZnF_C2H2"/>
    <property type="match status" value="8"/>
</dbReference>
<dbReference type="InterPro" id="IPR050688">
    <property type="entry name" value="Zinc_finger/UBP_domain"/>
</dbReference>
<dbReference type="Pfam" id="PF23611">
    <property type="entry name" value="zf-C2H2_16"/>
    <property type="match status" value="1"/>
</dbReference>